<dbReference type="RefSeq" id="WP_074792775.1">
    <property type="nucleotide sequence ID" value="NZ_FOAD01000002.1"/>
</dbReference>
<dbReference type="InterPro" id="IPR058336">
    <property type="entry name" value="VP3-like_halobact-type"/>
</dbReference>
<organism evidence="2 3">
    <name type="scientific">Haloferax larsenii</name>
    <dbReference type="NCBI Taxonomy" id="302484"/>
    <lineage>
        <taxon>Archaea</taxon>
        <taxon>Methanobacteriati</taxon>
        <taxon>Methanobacteriota</taxon>
        <taxon>Stenosarchaea group</taxon>
        <taxon>Halobacteria</taxon>
        <taxon>Halobacteriales</taxon>
        <taxon>Haloferacaceae</taxon>
        <taxon>Haloferax</taxon>
    </lineage>
</organism>
<keyword evidence="1" id="KW-0812">Transmembrane</keyword>
<feature type="transmembrane region" description="Helical" evidence="1">
    <location>
        <begin position="45"/>
        <end position="65"/>
    </location>
</feature>
<sequence length="135" mass="14310">MSVMDFDPEDAAALVATFIGTTAMAGIASWSLFDVTLSDVAFQLAGNDVTLATLLTVAALGVTVVTNDNAELSSLHQQAKNLDDYYYYSIVASVGLLVGWVFVGDVSSFVQSRDLWGVGYVAVSITAQMAIGWML</sequence>
<feature type="transmembrane region" description="Helical" evidence="1">
    <location>
        <begin position="85"/>
        <end position="103"/>
    </location>
</feature>
<keyword evidence="1" id="KW-0472">Membrane</keyword>
<evidence type="ECO:0000256" key="1">
    <source>
        <dbReference type="SAM" id="Phobius"/>
    </source>
</evidence>
<evidence type="ECO:0000313" key="2">
    <source>
        <dbReference type="EMBL" id="SEK90710.1"/>
    </source>
</evidence>
<evidence type="ECO:0000313" key="3">
    <source>
        <dbReference type="Proteomes" id="UP000183894"/>
    </source>
</evidence>
<proteinExistence type="predicted"/>
<feature type="transmembrane region" description="Helical" evidence="1">
    <location>
        <begin position="115"/>
        <end position="134"/>
    </location>
</feature>
<dbReference type="EMBL" id="FOAD01000002">
    <property type="protein sequence ID" value="SEK90710.1"/>
    <property type="molecule type" value="Genomic_DNA"/>
</dbReference>
<feature type="transmembrane region" description="Helical" evidence="1">
    <location>
        <begin position="12"/>
        <end position="33"/>
    </location>
</feature>
<keyword evidence="1" id="KW-1133">Transmembrane helix</keyword>
<reference evidence="2 3" key="1">
    <citation type="submission" date="2016-10" db="EMBL/GenBank/DDBJ databases">
        <authorList>
            <person name="de Groot N.N."/>
        </authorList>
    </citation>
    <scope>NUCLEOTIDE SEQUENCE [LARGE SCALE GENOMIC DNA]</scope>
    <source>
        <strain evidence="2 3">CDM_5</strain>
    </source>
</reference>
<dbReference type="AlphaFoldDB" id="A0A1H7KW30"/>
<accession>A0A1H7KW30</accession>
<dbReference type="Pfam" id="PF26064">
    <property type="entry name" value="DUF8023"/>
    <property type="match status" value="1"/>
</dbReference>
<protein>
    <submittedName>
        <fullName evidence="2">Uncharacterized protein</fullName>
    </submittedName>
</protein>
<dbReference type="Proteomes" id="UP000183894">
    <property type="component" value="Unassembled WGS sequence"/>
</dbReference>
<name>A0A1H7KW30_HALLR</name>
<gene>
    <name evidence="2" type="ORF">SAMN04488691_102127</name>
</gene>